<dbReference type="SUPFAM" id="SSF52266">
    <property type="entry name" value="SGNH hydrolase"/>
    <property type="match status" value="1"/>
</dbReference>
<keyword evidence="3" id="KW-1185">Reference proteome</keyword>
<dbReference type="InterPro" id="IPR013830">
    <property type="entry name" value="SGNH_hydro"/>
</dbReference>
<proteinExistence type="predicted"/>
<dbReference type="AlphaFoldDB" id="A0A1M7JUE1"/>
<feature type="domain" description="SGNH hydrolase-type esterase" evidence="1">
    <location>
        <begin position="59"/>
        <end position="238"/>
    </location>
</feature>
<evidence type="ECO:0000313" key="2">
    <source>
        <dbReference type="EMBL" id="SHM56672.1"/>
    </source>
</evidence>
<reference evidence="2 3" key="1">
    <citation type="submission" date="2016-11" db="EMBL/GenBank/DDBJ databases">
        <authorList>
            <person name="Varghese N."/>
            <person name="Submissions S."/>
        </authorList>
    </citation>
    <scope>NUCLEOTIDE SEQUENCE [LARGE SCALE GENOMIC DNA]</scope>
    <source>
        <strain evidence="2 3">DSM 28249</strain>
    </source>
</reference>
<dbReference type="InterPro" id="IPR036514">
    <property type="entry name" value="SGNH_hydro_sf"/>
</dbReference>
<gene>
    <name evidence="2" type="ORF">SAMN05443432_10977</name>
</gene>
<dbReference type="EMBL" id="FRCB01000009">
    <property type="protein sequence ID" value="SHM56672.1"/>
    <property type="molecule type" value="Genomic_DNA"/>
</dbReference>
<evidence type="ECO:0000259" key="1">
    <source>
        <dbReference type="Pfam" id="PF13472"/>
    </source>
</evidence>
<dbReference type="GO" id="GO:0016788">
    <property type="term" value="F:hydrolase activity, acting on ester bonds"/>
    <property type="evidence" value="ECO:0007669"/>
    <property type="project" value="UniProtKB-ARBA"/>
</dbReference>
<dbReference type="Gene3D" id="3.40.50.1110">
    <property type="entry name" value="SGNH hydrolase"/>
    <property type="match status" value="1"/>
</dbReference>
<sequence length="254" mass="27388">MVKLLSDKPFLNLYGLISGKHAKRMTRPNMMTRLLSLFALILLAACGEPVTKDSRILLMGDSLLAFHKGQGRGVSHAIEAELSEPVIDRSVTGARFFYALPISGSAGLNIAQQYREGPWDWIVLNGGGNDIWMGCGCGACGHRINQLVSKDGRSGRIPGFVSTLRATGAQVIFVGYLRTPGVRSPIEGCADEGDEMDRRLARLAALDAGVHFLSLADLVPHGDRSYHAIDLIHPSQKASREIGARIAGIISLND</sequence>
<dbReference type="Pfam" id="PF13472">
    <property type="entry name" value="Lipase_GDSL_2"/>
    <property type="match status" value="1"/>
</dbReference>
<evidence type="ECO:0000313" key="3">
    <source>
        <dbReference type="Proteomes" id="UP000322545"/>
    </source>
</evidence>
<protein>
    <submittedName>
        <fullName evidence="2">Lysophospholipase L1</fullName>
    </submittedName>
</protein>
<name>A0A1M7JUE1_9RHOB</name>
<organism evidence="2 3">
    <name type="scientific">Roseovarius litoreus</name>
    <dbReference type="NCBI Taxonomy" id="1155722"/>
    <lineage>
        <taxon>Bacteria</taxon>
        <taxon>Pseudomonadati</taxon>
        <taxon>Pseudomonadota</taxon>
        <taxon>Alphaproteobacteria</taxon>
        <taxon>Rhodobacterales</taxon>
        <taxon>Roseobacteraceae</taxon>
        <taxon>Roseovarius</taxon>
    </lineage>
</organism>
<accession>A0A1M7JUE1</accession>
<dbReference type="Proteomes" id="UP000322545">
    <property type="component" value="Unassembled WGS sequence"/>
</dbReference>
<dbReference type="CDD" id="cd00229">
    <property type="entry name" value="SGNH_hydrolase"/>
    <property type="match status" value="1"/>
</dbReference>